<name>A0A4W5KEF9_9TELE</name>
<reference evidence="1" key="2">
    <citation type="submission" date="2025-08" db="UniProtKB">
        <authorList>
            <consortium name="Ensembl"/>
        </authorList>
    </citation>
    <scope>IDENTIFICATION</scope>
</reference>
<dbReference type="GeneTree" id="ENSGT00940000166204"/>
<evidence type="ECO:0000313" key="2">
    <source>
        <dbReference type="Proteomes" id="UP000314982"/>
    </source>
</evidence>
<dbReference type="PROSITE" id="PS50292">
    <property type="entry name" value="PEROXIDASE_3"/>
    <property type="match status" value="1"/>
</dbReference>
<organism evidence="1 2">
    <name type="scientific">Hucho hucho</name>
    <name type="common">huchen</name>
    <dbReference type="NCBI Taxonomy" id="62062"/>
    <lineage>
        <taxon>Eukaryota</taxon>
        <taxon>Metazoa</taxon>
        <taxon>Chordata</taxon>
        <taxon>Craniata</taxon>
        <taxon>Vertebrata</taxon>
        <taxon>Euteleostomi</taxon>
        <taxon>Actinopterygii</taxon>
        <taxon>Neopterygii</taxon>
        <taxon>Teleostei</taxon>
        <taxon>Protacanthopterygii</taxon>
        <taxon>Salmoniformes</taxon>
        <taxon>Salmonidae</taxon>
        <taxon>Salmoninae</taxon>
        <taxon>Hucho</taxon>
    </lineage>
</organism>
<dbReference type="GO" id="GO:0004601">
    <property type="term" value="F:peroxidase activity"/>
    <property type="evidence" value="ECO:0007669"/>
    <property type="project" value="InterPro"/>
</dbReference>
<dbReference type="GO" id="GO:0005615">
    <property type="term" value="C:extracellular space"/>
    <property type="evidence" value="ECO:0007669"/>
    <property type="project" value="TreeGrafter"/>
</dbReference>
<dbReference type="Gene3D" id="1.10.640.10">
    <property type="entry name" value="Haem peroxidase domain superfamily, animal type"/>
    <property type="match status" value="1"/>
</dbReference>
<dbReference type="InterPro" id="IPR037120">
    <property type="entry name" value="Haem_peroxidase_sf_animal"/>
</dbReference>
<dbReference type="Proteomes" id="UP000314982">
    <property type="component" value="Unassembled WGS sequence"/>
</dbReference>
<dbReference type="PANTHER" id="PTHR11475">
    <property type="entry name" value="OXIDASE/PEROXIDASE"/>
    <property type="match status" value="1"/>
</dbReference>
<dbReference type="GO" id="GO:0020037">
    <property type="term" value="F:heme binding"/>
    <property type="evidence" value="ECO:0007669"/>
    <property type="project" value="InterPro"/>
</dbReference>
<dbReference type="Ensembl" id="ENSHHUT00000010727.1">
    <property type="protein sequence ID" value="ENSHHUP00000010394.1"/>
    <property type="gene ID" value="ENSHHUG00000006355.1"/>
</dbReference>
<protein>
    <submittedName>
        <fullName evidence="1">Uncharacterized protein</fullName>
    </submittedName>
</protein>
<proteinExistence type="predicted"/>
<dbReference type="Pfam" id="PF03098">
    <property type="entry name" value="An_peroxidase"/>
    <property type="match status" value="1"/>
</dbReference>
<dbReference type="SUPFAM" id="SSF48113">
    <property type="entry name" value="Heme-dependent peroxidases"/>
    <property type="match status" value="1"/>
</dbReference>
<dbReference type="GO" id="GO:0006979">
    <property type="term" value="P:response to oxidative stress"/>
    <property type="evidence" value="ECO:0007669"/>
    <property type="project" value="InterPro"/>
</dbReference>
<dbReference type="InterPro" id="IPR010255">
    <property type="entry name" value="Haem_peroxidase_sf"/>
</dbReference>
<accession>A0A4W5KEF9</accession>
<reference evidence="2" key="1">
    <citation type="submission" date="2018-06" db="EMBL/GenBank/DDBJ databases">
        <title>Genome assembly of Danube salmon.</title>
        <authorList>
            <person name="Macqueen D.J."/>
            <person name="Gundappa M.K."/>
        </authorList>
    </citation>
    <scope>NUCLEOTIDE SEQUENCE [LARGE SCALE GENOMIC DNA]</scope>
</reference>
<keyword evidence="2" id="KW-1185">Reference proteome</keyword>
<dbReference type="PRINTS" id="PR00457">
    <property type="entry name" value="ANPEROXIDASE"/>
</dbReference>
<evidence type="ECO:0000313" key="1">
    <source>
        <dbReference type="Ensembl" id="ENSHHUP00000010394.1"/>
    </source>
</evidence>
<dbReference type="AlphaFoldDB" id="A0A4W5KEF9"/>
<dbReference type="PANTHER" id="PTHR11475:SF63">
    <property type="entry name" value="EOSINOPHIL PEROXIDASE"/>
    <property type="match status" value="1"/>
</dbReference>
<sequence>MHNTTFKTMKDNIEQKKQHVPMYFHHARLTSGLAGILGNPGLAEKFLLLYGTSQNIDVWVGAISEPPLPGGRVGPLLACLLAKQFRALRDGDRFWWEREAVFTSTQRAQLHTVSLSRIICDNTHITRVPSDPFSLTVSPEDMLACSHPLIPHLNLSAWKEPDTGTVLLTLIPHLNLSVWMEPDTGTVLLTLIPHLNLSVWIEPDTGTVLLTLIPHLNLSVWIEPDTGTVLLTLIPHLNLFVWIEPDTGRERGRERIEIGHGVSKEI</sequence>
<dbReference type="InterPro" id="IPR019791">
    <property type="entry name" value="Haem_peroxidase_animal"/>
</dbReference>
<reference evidence="1" key="3">
    <citation type="submission" date="2025-09" db="UniProtKB">
        <authorList>
            <consortium name="Ensembl"/>
        </authorList>
    </citation>
    <scope>IDENTIFICATION</scope>
</reference>